<feature type="signal peptide" evidence="1">
    <location>
        <begin position="1"/>
        <end position="27"/>
    </location>
</feature>
<accession>A0A6B0UH35</accession>
<reference evidence="2" key="1">
    <citation type="submission" date="2019-12" db="EMBL/GenBank/DDBJ databases">
        <title>An insight into the sialome of adult female Ixodes ricinus ticks feeding for 6 days.</title>
        <authorList>
            <person name="Perner J."/>
            <person name="Ribeiro J.M.C."/>
        </authorList>
    </citation>
    <scope>NUCLEOTIDE SEQUENCE</scope>
    <source>
        <strain evidence="2">Semi-engorged</strain>
        <tissue evidence="2">Salivary glands</tissue>
    </source>
</reference>
<dbReference type="AlphaFoldDB" id="A0A6B0UH35"/>
<organism evidence="2">
    <name type="scientific">Ixodes ricinus</name>
    <name type="common">Common tick</name>
    <name type="synonym">Acarus ricinus</name>
    <dbReference type="NCBI Taxonomy" id="34613"/>
    <lineage>
        <taxon>Eukaryota</taxon>
        <taxon>Metazoa</taxon>
        <taxon>Ecdysozoa</taxon>
        <taxon>Arthropoda</taxon>
        <taxon>Chelicerata</taxon>
        <taxon>Arachnida</taxon>
        <taxon>Acari</taxon>
        <taxon>Parasitiformes</taxon>
        <taxon>Ixodida</taxon>
        <taxon>Ixodoidea</taxon>
        <taxon>Ixodidae</taxon>
        <taxon>Ixodinae</taxon>
        <taxon>Ixodes</taxon>
    </lineage>
</organism>
<name>A0A6B0UH35_IXORI</name>
<protein>
    <submittedName>
        <fullName evidence="2">Putative secreted protein</fullName>
    </submittedName>
</protein>
<keyword evidence="1" id="KW-0732">Signal</keyword>
<sequence>MLRLTLSSCGGILFSLLLLCTCQRANSMFLMGGNIEPRDCCGPRPWSRPQHTCKQRGMGQSSEAESEEVAVGLCFQRNDAAGSLDAEDSARKPGRLQLRLRIGAIKL</sequence>
<evidence type="ECO:0000256" key="1">
    <source>
        <dbReference type="SAM" id="SignalP"/>
    </source>
</evidence>
<feature type="chain" id="PRO_5025550890" evidence="1">
    <location>
        <begin position="28"/>
        <end position="107"/>
    </location>
</feature>
<proteinExistence type="predicted"/>
<evidence type="ECO:0000313" key="2">
    <source>
        <dbReference type="EMBL" id="MXU89364.1"/>
    </source>
</evidence>
<dbReference type="EMBL" id="GIFC01007281">
    <property type="protein sequence ID" value="MXU89364.1"/>
    <property type="molecule type" value="Transcribed_RNA"/>
</dbReference>